<evidence type="ECO:0000313" key="2">
    <source>
        <dbReference type="EMBL" id="GMF28503.1"/>
    </source>
</evidence>
<dbReference type="EMBL" id="BSXT01000480">
    <property type="protein sequence ID" value="GMF28503.1"/>
    <property type="molecule type" value="Genomic_DNA"/>
</dbReference>
<feature type="compositionally biased region" description="Acidic residues" evidence="1">
    <location>
        <begin position="69"/>
        <end position="99"/>
    </location>
</feature>
<comment type="caution">
    <text evidence="2">The sequence shown here is derived from an EMBL/GenBank/DDBJ whole genome shotgun (WGS) entry which is preliminary data.</text>
</comment>
<feature type="region of interest" description="Disordered" evidence="1">
    <location>
        <begin position="58"/>
        <end position="114"/>
    </location>
</feature>
<sequence length="114" mass="12762">MIFLGLIDMGIVNAFIMYHWARQRCGDAPADDAKFLEQLQMQLIQVSSDDFLDEMRGLGKKRHRRSSVDAEEENEDEAAEEAAVAEDDAEGEAAEEAAGEDNHVEESESEEEDI</sequence>
<keyword evidence="3" id="KW-1185">Reference proteome</keyword>
<accession>A0A9W6U9A7</accession>
<name>A0A9W6U9A7_9STRA</name>
<reference evidence="2" key="1">
    <citation type="submission" date="2023-04" db="EMBL/GenBank/DDBJ databases">
        <title>Phytophthora fragariaefolia NBRC 109709.</title>
        <authorList>
            <person name="Ichikawa N."/>
            <person name="Sato H."/>
            <person name="Tonouchi N."/>
        </authorList>
    </citation>
    <scope>NUCLEOTIDE SEQUENCE</scope>
    <source>
        <strain evidence="2">NBRC 109709</strain>
    </source>
</reference>
<gene>
    <name evidence="2" type="ORF">Pfra01_000591300</name>
</gene>
<organism evidence="2 3">
    <name type="scientific">Phytophthora fragariaefolia</name>
    <dbReference type="NCBI Taxonomy" id="1490495"/>
    <lineage>
        <taxon>Eukaryota</taxon>
        <taxon>Sar</taxon>
        <taxon>Stramenopiles</taxon>
        <taxon>Oomycota</taxon>
        <taxon>Peronosporomycetes</taxon>
        <taxon>Peronosporales</taxon>
        <taxon>Peronosporaceae</taxon>
        <taxon>Phytophthora</taxon>
    </lineage>
</organism>
<dbReference type="AlphaFoldDB" id="A0A9W6U9A7"/>
<evidence type="ECO:0000313" key="3">
    <source>
        <dbReference type="Proteomes" id="UP001165121"/>
    </source>
</evidence>
<proteinExistence type="predicted"/>
<protein>
    <submittedName>
        <fullName evidence="2">Unnamed protein product</fullName>
    </submittedName>
</protein>
<dbReference type="Proteomes" id="UP001165121">
    <property type="component" value="Unassembled WGS sequence"/>
</dbReference>
<evidence type="ECO:0000256" key="1">
    <source>
        <dbReference type="SAM" id="MobiDB-lite"/>
    </source>
</evidence>